<dbReference type="NCBIfam" id="NF041278">
    <property type="entry name" value="CmcJ_NvfI_EfuI"/>
    <property type="match status" value="1"/>
</dbReference>
<dbReference type="InterPro" id="IPR044053">
    <property type="entry name" value="AsaB-like"/>
</dbReference>
<sequence>MATAAVLQPQDIPTNLNYYAPVGEEAPYQYVYDPPAGTEKTNIGSDTHPVVVHDARGHESDFNLDKNGFQFVKHVSQEKEFDNDARIQDVYYKEVEEILKSQTGAKRVFIFDHTIRSAISVSRSLRVPELKHTVRRKSAENLPADQIYRGPVERVHIDQTYDASVKRVHYHLKDEADRLLKGRVRIINVWRPIRNPVYHKPLAVSDWRKLDTSHDLVSVRFIYPDREGSTFSVKYNPNHEWWYLGKQTPEEVTLIKCFDSEVDKARLTPHSAFLDETSPKDAPHRESIEVRALVFDAE</sequence>
<gene>
    <name evidence="2" type="ORF">EUX98_g5919</name>
</gene>
<name>A0A4S4MQL9_9APHY</name>
<dbReference type="OrthoDB" id="412788at2759"/>
<dbReference type="PANTHER" id="PTHR34598:SF3">
    <property type="entry name" value="OXIDOREDUCTASE AN1597"/>
    <property type="match status" value="1"/>
</dbReference>
<comment type="caution">
    <text evidence="2">The sequence shown here is derived from an EMBL/GenBank/DDBJ whole genome shotgun (WGS) entry which is preliminary data.</text>
</comment>
<comment type="similarity">
    <text evidence="1">Belongs to the asaB hydroxylase/desaturase family.</text>
</comment>
<dbReference type="Proteomes" id="UP000308730">
    <property type="component" value="Unassembled WGS sequence"/>
</dbReference>
<evidence type="ECO:0000313" key="2">
    <source>
        <dbReference type="EMBL" id="THH28269.1"/>
    </source>
</evidence>
<dbReference type="GO" id="GO:0016491">
    <property type="term" value="F:oxidoreductase activity"/>
    <property type="evidence" value="ECO:0007669"/>
    <property type="project" value="InterPro"/>
</dbReference>
<evidence type="ECO:0000313" key="3">
    <source>
        <dbReference type="Proteomes" id="UP000308730"/>
    </source>
</evidence>
<keyword evidence="3" id="KW-1185">Reference proteome</keyword>
<reference evidence="2 3" key="1">
    <citation type="submission" date="2019-02" db="EMBL/GenBank/DDBJ databases">
        <title>Genome sequencing of the rare red list fungi Antrodiella citrinella (Flaviporus citrinellus).</title>
        <authorList>
            <person name="Buettner E."/>
            <person name="Kellner H."/>
        </authorList>
    </citation>
    <scope>NUCLEOTIDE SEQUENCE [LARGE SCALE GENOMIC DNA]</scope>
    <source>
        <strain evidence="2 3">DSM 108506</strain>
    </source>
</reference>
<evidence type="ECO:0008006" key="4">
    <source>
        <dbReference type="Google" id="ProtNLM"/>
    </source>
</evidence>
<dbReference type="PANTHER" id="PTHR34598">
    <property type="entry name" value="BLL6449 PROTEIN"/>
    <property type="match status" value="1"/>
</dbReference>
<organism evidence="2 3">
    <name type="scientific">Antrodiella citrinella</name>
    <dbReference type="NCBI Taxonomy" id="2447956"/>
    <lineage>
        <taxon>Eukaryota</taxon>
        <taxon>Fungi</taxon>
        <taxon>Dikarya</taxon>
        <taxon>Basidiomycota</taxon>
        <taxon>Agaricomycotina</taxon>
        <taxon>Agaricomycetes</taxon>
        <taxon>Polyporales</taxon>
        <taxon>Steccherinaceae</taxon>
        <taxon>Antrodiella</taxon>
    </lineage>
</organism>
<accession>A0A4S4MQL9</accession>
<protein>
    <recommendedName>
        <fullName evidence="4">Methyltransferase</fullName>
    </recommendedName>
</protein>
<evidence type="ECO:0000256" key="1">
    <source>
        <dbReference type="ARBA" id="ARBA00023604"/>
    </source>
</evidence>
<proteinExistence type="inferred from homology"/>
<dbReference type="AlphaFoldDB" id="A0A4S4MQL9"/>
<dbReference type="EMBL" id="SGPM01000190">
    <property type="protein sequence ID" value="THH28269.1"/>
    <property type="molecule type" value="Genomic_DNA"/>
</dbReference>